<dbReference type="InterPro" id="IPR052192">
    <property type="entry name" value="Insect_Ionotropic_Sensory_Rcpt"/>
</dbReference>
<feature type="transmembrane region" description="Helical" evidence="8">
    <location>
        <begin position="306"/>
        <end position="327"/>
    </location>
</feature>
<feature type="transmembrane region" description="Helical" evidence="8">
    <location>
        <begin position="564"/>
        <end position="585"/>
    </location>
</feature>
<dbReference type="AlphaFoldDB" id="A0A077DCM6"/>
<feature type="transmembrane region" description="Helical" evidence="8">
    <location>
        <begin position="368"/>
        <end position="387"/>
    </location>
</feature>
<evidence type="ECO:0000256" key="7">
    <source>
        <dbReference type="ARBA" id="ARBA00023180"/>
    </source>
</evidence>
<evidence type="ECO:0000256" key="6">
    <source>
        <dbReference type="ARBA" id="ARBA00023170"/>
    </source>
</evidence>
<evidence type="ECO:0000256" key="3">
    <source>
        <dbReference type="ARBA" id="ARBA00022692"/>
    </source>
</evidence>
<evidence type="ECO:0000256" key="1">
    <source>
        <dbReference type="ARBA" id="ARBA00004651"/>
    </source>
</evidence>
<keyword evidence="5 8" id="KW-0472">Membrane</keyword>
<dbReference type="EMBL" id="KM016699">
    <property type="protein sequence ID" value="AIL30524.1"/>
    <property type="molecule type" value="Genomic_DNA"/>
</dbReference>
<keyword evidence="7" id="KW-0325">Glycoprotein</keyword>
<dbReference type="OrthoDB" id="7852744at2759"/>
<dbReference type="GO" id="GO:0005886">
    <property type="term" value="C:plasma membrane"/>
    <property type="evidence" value="ECO:0007669"/>
    <property type="project" value="UniProtKB-SubCell"/>
</dbReference>
<reference evidence="10" key="1">
    <citation type="journal article" date="2014" name="Neuron">
        <title>The Drosophila IR20a Clade of Ionotropic Receptors Are Candidate Taste and Pheromone Receptors.</title>
        <authorList>
            <person name="Koh T.W."/>
            <person name="He Z."/>
            <person name="Gorur-Shandilya S."/>
            <person name="Menuz K."/>
            <person name="Larter N.K."/>
            <person name="Stewart S."/>
            <person name="Carlson J.R."/>
        </authorList>
    </citation>
    <scope>NUCLEOTIDE SEQUENCE</scope>
    <source>
        <strain evidence="10">Canton-S5</strain>
    </source>
</reference>
<dbReference type="ExpressionAtlas" id="A0A077DCM6">
    <property type="expression patterns" value="baseline and differential"/>
</dbReference>
<accession>A0A077DCM6</accession>
<evidence type="ECO:0000256" key="4">
    <source>
        <dbReference type="ARBA" id="ARBA00022989"/>
    </source>
</evidence>
<dbReference type="VEuPathDB" id="VectorBase:FBgn0034023"/>
<sequence>MALGWSVIILGCIGQLSAQILNYTQSRDLELLEGRLLRVLSRLNLEEEYNTLLIYGKECVFHSLLRKLEIPAVTVPSGSTDYDWSFSTAILILSCGYDAENEENSYTLLKLQRTRRLIYLEDNSEPESVCMRYSLKEQHNIAMVKSDFDQSDTFYSCRLFQTPNYVEGHFFKDQPIYIENFQNMRAATIRTVADSLVPRTILYRDEKSGETKMMGYLGHMINTYAQKLNAKLHFIDTSKLGAKKPSVLDIMNWVNEDIVDIGTALASSLQFKNMDSVWYPYLLTGYCLMVPIPAKMPYNLVYSMIVDPLVLSIIFVMLCLFSVLIIYTQHLSWKNLTLANILLNDKSLRGLLGQSFPFPPNPSKHLKLIIFVLCFASVMITTMYEAYLQSYFTQPPSEPYIRSFRDIGNTSLKMAISRLEVNVLTSLNNSHFREISEDHLLIFDDISEYLVLRDSFNTSFIFPVSVDRWNGYEEQQKIFAEPAFYLATNLCFNQFMLFSPPLRRYLPHRHLFEDHMMRQHEFGLVTFWKSQSFIEMVRLGLASMEDLSRKRNEEVSLLLDDISWILKLYLGAMFISSFCFILEILRCGERCKRLWRCRW</sequence>
<feature type="chain" id="PRO_5001717451" evidence="9">
    <location>
        <begin position="19"/>
        <end position="599"/>
    </location>
</feature>
<evidence type="ECO:0000256" key="5">
    <source>
        <dbReference type="ARBA" id="ARBA00023136"/>
    </source>
</evidence>
<name>A0A077DCM6_DROME</name>
<gene>
    <name evidence="10" type="primary">IR52a</name>
</gene>
<keyword evidence="9" id="KW-0732">Signal</keyword>
<protein>
    <submittedName>
        <fullName evidence="10">IR52a</fullName>
    </submittedName>
</protein>
<dbReference type="PANTHER" id="PTHR42643">
    <property type="entry name" value="IONOTROPIC RECEPTOR 20A-RELATED"/>
    <property type="match status" value="1"/>
</dbReference>
<keyword evidence="2" id="KW-1003">Cell membrane</keyword>
<keyword evidence="3 8" id="KW-0812">Transmembrane</keyword>
<evidence type="ECO:0000256" key="9">
    <source>
        <dbReference type="SAM" id="SignalP"/>
    </source>
</evidence>
<feature type="signal peptide" evidence="9">
    <location>
        <begin position="1"/>
        <end position="18"/>
    </location>
</feature>
<evidence type="ECO:0000313" key="10">
    <source>
        <dbReference type="EMBL" id="AIL30524.1"/>
    </source>
</evidence>
<keyword evidence="4 8" id="KW-1133">Transmembrane helix</keyword>
<organism evidence="10">
    <name type="scientific">Drosophila melanogaster</name>
    <name type="common">Fruit fly</name>
    <dbReference type="NCBI Taxonomy" id="7227"/>
    <lineage>
        <taxon>Eukaryota</taxon>
        <taxon>Metazoa</taxon>
        <taxon>Ecdysozoa</taxon>
        <taxon>Arthropoda</taxon>
        <taxon>Hexapoda</taxon>
        <taxon>Insecta</taxon>
        <taxon>Pterygota</taxon>
        <taxon>Neoptera</taxon>
        <taxon>Endopterygota</taxon>
        <taxon>Diptera</taxon>
        <taxon>Brachycera</taxon>
        <taxon>Muscomorpha</taxon>
        <taxon>Ephydroidea</taxon>
        <taxon>Drosophilidae</taxon>
        <taxon>Drosophila</taxon>
        <taxon>Sophophora</taxon>
    </lineage>
</organism>
<dbReference type="PANTHER" id="PTHR42643:SF41">
    <property type="entry name" value="IONOTROPIC RECEPTOR 20A-RELATED"/>
    <property type="match status" value="1"/>
</dbReference>
<evidence type="ECO:0000256" key="8">
    <source>
        <dbReference type="SAM" id="Phobius"/>
    </source>
</evidence>
<reference evidence="10" key="2">
    <citation type="submission" date="2014-06" db="EMBL/GenBank/DDBJ databases">
        <authorList>
            <person name="Koh T.-W."/>
            <person name="Carlson J."/>
        </authorList>
    </citation>
    <scope>NUCLEOTIDE SEQUENCE</scope>
    <source>
        <strain evidence="10">Canton-S5</strain>
    </source>
</reference>
<proteinExistence type="predicted"/>
<evidence type="ECO:0000256" key="2">
    <source>
        <dbReference type="ARBA" id="ARBA00022475"/>
    </source>
</evidence>
<comment type="subcellular location">
    <subcellularLocation>
        <location evidence="1">Cell membrane</location>
        <topology evidence="1">Multi-pass membrane protein</topology>
    </subcellularLocation>
</comment>
<keyword evidence="6" id="KW-0675">Receptor</keyword>